<dbReference type="EMBL" id="JAGTJS010000029">
    <property type="protein sequence ID" value="KAH7232451.1"/>
    <property type="molecule type" value="Genomic_DNA"/>
</dbReference>
<comment type="caution">
    <text evidence="2">The sequence shown here is derived from an EMBL/GenBank/DDBJ whole genome shotgun (WGS) entry which is preliminary data.</text>
</comment>
<name>A0A9P9JT82_FUSSL</name>
<proteinExistence type="predicted"/>
<accession>A0A9P9JT82</accession>
<dbReference type="OrthoDB" id="20872at2759"/>
<evidence type="ECO:0000313" key="3">
    <source>
        <dbReference type="Proteomes" id="UP000736672"/>
    </source>
</evidence>
<gene>
    <name evidence="2" type="ORF">B0J15DRAFT_158701</name>
</gene>
<feature type="domain" description="Heterokaryon incompatibility" evidence="1">
    <location>
        <begin position="22"/>
        <end position="116"/>
    </location>
</feature>
<dbReference type="AlphaFoldDB" id="A0A9P9JT82"/>
<dbReference type="Pfam" id="PF06985">
    <property type="entry name" value="HET"/>
    <property type="match status" value="1"/>
</dbReference>
<organism evidence="2 3">
    <name type="scientific">Fusarium solani</name>
    <name type="common">Filamentous fungus</name>
    <dbReference type="NCBI Taxonomy" id="169388"/>
    <lineage>
        <taxon>Eukaryota</taxon>
        <taxon>Fungi</taxon>
        <taxon>Dikarya</taxon>
        <taxon>Ascomycota</taxon>
        <taxon>Pezizomycotina</taxon>
        <taxon>Sordariomycetes</taxon>
        <taxon>Hypocreomycetidae</taxon>
        <taxon>Hypocreales</taxon>
        <taxon>Nectriaceae</taxon>
        <taxon>Fusarium</taxon>
        <taxon>Fusarium solani species complex</taxon>
    </lineage>
</organism>
<evidence type="ECO:0000259" key="1">
    <source>
        <dbReference type="Pfam" id="PF06985"/>
    </source>
</evidence>
<keyword evidence="3" id="KW-1185">Reference proteome</keyword>
<sequence length="586" mass="66661">MRLLRAETLKFEEFSSDDVPVYAILSHCWGQDELSHQDMSSVVEHGNMAPGTRHIQEKQGYRKIYNFSRQALKDGYEYVWADTCCIDKSSSAELQEAINSMFQWYESSRVCYAYLYDVSIPTHSGSPLDRGLFAAGWIKSFKASRWFTRGWTLQELLAPRSVVFFDQSWKRCGTASDLYKVINTITGIDVREAVRDVGGYGPRFWPFRIARRMSWAANRQTTLIEDRAYSLLGLFDINMPMLYGEGERAFQRLQEEIIKVDEDASILAWSSTEAEAGFAPNGLARSPAQFHKYSDLVNLKSTRFRYEAFNPTMIPRGLQATMRIRRDPNEQALAYAVLMTEGDQRSKWSKSLILPILFPELTYLRSDIENECIRFSNPFWVPSTFITEAEPEPVCFIRHVQAADANPNSDGLSLCSTVWKDYVTTFTYPVQTQPGRRHFPVVFGGFSKSSGWKKGGHVFILELAARVQAAQRFVVLVDYQVKGGKMVEGPIVTVIRLRRAINLAYAVKLARLRGLRRGFALCNLPDSNGDMIPTDEIVYVSSFHSYWIHTEDNNLEGLSVRPVREPTTKALCATRSSGAFIPRTAI</sequence>
<evidence type="ECO:0000313" key="2">
    <source>
        <dbReference type="EMBL" id="KAH7232451.1"/>
    </source>
</evidence>
<dbReference type="InterPro" id="IPR010730">
    <property type="entry name" value="HET"/>
</dbReference>
<dbReference type="PANTHER" id="PTHR10622">
    <property type="entry name" value="HET DOMAIN-CONTAINING PROTEIN"/>
    <property type="match status" value="1"/>
</dbReference>
<reference evidence="2" key="1">
    <citation type="journal article" date="2021" name="Nat. Commun.">
        <title>Genetic determinants of endophytism in the Arabidopsis root mycobiome.</title>
        <authorList>
            <person name="Mesny F."/>
            <person name="Miyauchi S."/>
            <person name="Thiergart T."/>
            <person name="Pickel B."/>
            <person name="Atanasova L."/>
            <person name="Karlsson M."/>
            <person name="Huettel B."/>
            <person name="Barry K.W."/>
            <person name="Haridas S."/>
            <person name="Chen C."/>
            <person name="Bauer D."/>
            <person name="Andreopoulos W."/>
            <person name="Pangilinan J."/>
            <person name="LaButti K."/>
            <person name="Riley R."/>
            <person name="Lipzen A."/>
            <person name="Clum A."/>
            <person name="Drula E."/>
            <person name="Henrissat B."/>
            <person name="Kohler A."/>
            <person name="Grigoriev I.V."/>
            <person name="Martin F.M."/>
            <person name="Hacquard S."/>
        </authorList>
    </citation>
    <scope>NUCLEOTIDE SEQUENCE</scope>
    <source>
        <strain evidence="2">FSSC 5 MPI-SDFR-AT-0091</strain>
    </source>
</reference>
<dbReference type="Proteomes" id="UP000736672">
    <property type="component" value="Unassembled WGS sequence"/>
</dbReference>
<protein>
    <submittedName>
        <fullName evidence="2">Heterokaryon incompatibility protein-domain-containing protein</fullName>
    </submittedName>
</protein>
<dbReference type="PANTHER" id="PTHR10622:SF10">
    <property type="entry name" value="HET DOMAIN-CONTAINING PROTEIN"/>
    <property type="match status" value="1"/>
</dbReference>